<dbReference type="GO" id="GO:0005634">
    <property type="term" value="C:nucleus"/>
    <property type="evidence" value="ECO:0007669"/>
    <property type="project" value="UniProtKB-SubCell"/>
</dbReference>
<feature type="transmembrane region" description="Helical" evidence="8">
    <location>
        <begin position="478"/>
        <end position="497"/>
    </location>
</feature>
<dbReference type="Pfam" id="PF20168">
    <property type="entry name" value="PDS5"/>
    <property type="match status" value="1"/>
</dbReference>
<evidence type="ECO:0000313" key="10">
    <source>
        <dbReference type="Proteomes" id="UP001229421"/>
    </source>
</evidence>
<dbReference type="EMBL" id="JAUHHV010000009">
    <property type="protein sequence ID" value="KAK1413125.1"/>
    <property type="molecule type" value="Genomic_DNA"/>
</dbReference>
<dbReference type="GO" id="GO:0035825">
    <property type="term" value="P:homologous recombination"/>
    <property type="evidence" value="ECO:0007669"/>
    <property type="project" value="UniProtKB-ARBA"/>
</dbReference>
<evidence type="ECO:0000256" key="8">
    <source>
        <dbReference type="SAM" id="Phobius"/>
    </source>
</evidence>
<accession>A0AAD8K4U8</accession>
<keyword evidence="10" id="KW-1185">Reference proteome</keyword>
<evidence type="ECO:0000256" key="6">
    <source>
        <dbReference type="ARBA" id="ARBA00023242"/>
    </source>
</evidence>
<keyword evidence="7" id="KW-0131">Cell cycle</keyword>
<dbReference type="SUPFAM" id="SSF48371">
    <property type="entry name" value="ARM repeat"/>
    <property type="match status" value="1"/>
</dbReference>
<keyword evidence="8" id="KW-0472">Membrane</keyword>
<evidence type="ECO:0000256" key="5">
    <source>
        <dbReference type="ARBA" id="ARBA00023204"/>
    </source>
</evidence>
<dbReference type="InterPro" id="IPR016024">
    <property type="entry name" value="ARM-type_fold"/>
</dbReference>
<dbReference type="GO" id="GO:0006281">
    <property type="term" value="P:DNA repair"/>
    <property type="evidence" value="ECO:0007669"/>
    <property type="project" value="UniProtKB-KW"/>
</dbReference>
<name>A0AAD8K4U8_TARER</name>
<dbReference type="PANTHER" id="PTHR12663:SF63">
    <property type="entry name" value="PHOSPHOLIPASE-LIKE PROTEIN-RELATED"/>
    <property type="match status" value="1"/>
</dbReference>
<dbReference type="InterPro" id="IPR007942">
    <property type="entry name" value="PLipase-like"/>
</dbReference>
<dbReference type="Proteomes" id="UP001229421">
    <property type="component" value="Unassembled WGS sequence"/>
</dbReference>
<gene>
    <name evidence="9" type="ORF">QVD17_34892</name>
</gene>
<evidence type="ECO:0000256" key="1">
    <source>
        <dbReference type="ARBA" id="ARBA00004123"/>
    </source>
</evidence>
<proteinExistence type="predicted"/>
<dbReference type="GO" id="GO:0051301">
    <property type="term" value="P:cell division"/>
    <property type="evidence" value="ECO:0007669"/>
    <property type="project" value="UniProtKB-KW"/>
</dbReference>
<keyword evidence="8" id="KW-0812">Transmembrane</keyword>
<organism evidence="9 10">
    <name type="scientific">Tagetes erecta</name>
    <name type="common">African marigold</name>
    <dbReference type="NCBI Taxonomy" id="13708"/>
    <lineage>
        <taxon>Eukaryota</taxon>
        <taxon>Viridiplantae</taxon>
        <taxon>Streptophyta</taxon>
        <taxon>Embryophyta</taxon>
        <taxon>Tracheophyta</taxon>
        <taxon>Spermatophyta</taxon>
        <taxon>Magnoliopsida</taxon>
        <taxon>eudicotyledons</taxon>
        <taxon>Gunneridae</taxon>
        <taxon>Pentapetalae</taxon>
        <taxon>asterids</taxon>
        <taxon>campanulids</taxon>
        <taxon>Asterales</taxon>
        <taxon>Asteraceae</taxon>
        <taxon>Asteroideae</taxon>
        <taxon>Heliantheae alliance</taxon>
        <taxon>Tageteae</taxon>
        <taxon>Tagetes</taxon>
    </lineage>
</organism>
<dbReference type="GO" id="GO:0007064">
    <property type="term" value="P:mitotic sister chromatid cohesion"/>
    <property type="evidence" value="ECO:0007669"/>
    <property type="project" value="InterPro"/>
</dbReference>
<evidence type="ECO:0000313" key="9">
    <source>
        <dbReference type="EMBL" id="KAK1413125.1"/>
    </source>
</evidence>
<evidence type="ECO:0008006" key="11">
    <source>
        <dbReference type="Google" id="ProtNLM"/>
    </source>
</evidence>
<protein>
    <recommendedName>
        <fullName evidence="11">Phospholipase-like protein</fullName>
    </recommendedName>
</protein>
<dbReference type="AlphaFoldDB" id="A0AAD8K4U8"/>
<evidence type="ECO:0000256" key="4">
    <source>
        <dbReference type="ARBA" id="ARBA00022776"/>
    </source>
</evidence>
<sequence>MVSKLSPSSFNQLEIELIDVGKKLLHRSSSSSTADIHNVLTKMKQILSKVGQNPSESTKFALCPIIEALISKELVRHHDMDVNIIVACCFCEILRINAPDPPYNDEQLKDIFEMVVITFEKLSSASGGCYTEMADVLKLFSSYKLSVLMLDLDLGAHELIVRLFKQFLTVADFNSSAIVLKMEKVMTLIIEESDELKLELVDLLVTFLRNNNPIASPVCWQLGEKVLMNFGARFKPHFPAMGRDMSIALYDYSRSVASICKTASENDIMTLRRCQHEGKTTSFDNPTKFVTEWKGKRKRNRNPLKKQLIPPHTARVSSPDGVRVCVRGYKVKQSIAKTLRTIFKKHGDIAAKCMFKKDSVRSSILEVVCEVVKQIQANDIIEKIEEIECQVSVAEAAKVDVTWLRAHLETIHKKIGVLKKSNLLMETKTNTLLVKQAAHMDLKERSAELVAAQERVQRAEMLVDVLDLSCYDGNITRMTMIVLGCMSVSVLLHHVLLMF</sequence>
<reference evidence="9" key="1">
    <citation type="journal article" date="2023" name="bioRxiv">
        <title>Improved chromosome-level genome assembly for marigold (Tagetes erecta).</title>
        <authorList>
            <person name="Jiang F."/>
            <person name="Yuan L."/>
            <person name="Wang S."/>
            <person name="Wang H."/>
            <person name="Xu D."/>
            <person name="Wang A."/>
            <person name="Fan W."/>
        </authorList>
    </citation>
    <scope>NUCLEOTIDE SEQUENCE</scope>
    <source>
        <strain evidence="9">WSJ</strain>
        <tissue evidence="9">Leaf</tissue>
    </source>
</reference>
<keyword evidence="2" id="KW-0132">Cell division</keyword>
<comment type="caution">
    <text evidence="9">The sequence shown here is derived from an EMBL/GenBank/DDBJ whole genome shotgun (WGS) entry which is preliminary data.</text>
</comment>
<keyword evidence="8" id="KW-1133">Transmembrane helix</keyword>
<evidence type="ECO:0000256" key="2">
    <source>
        <dbReference type="ARBA" id="ARBA00022618"/>
    </source>
</evidence>
<keyword evidence="3" id="KW-0227">DNA damage</keyword>
<keyword evidence="4" id="KW-0498">Mitosis</keyword>
<comment type="subcellular location">
    <subcellularLocation>
        <location evidence="1">Nucleus</location>
    </subcellularLocation>
</comment>
<evidence type="ECO:0000256" key="7">
    <source>
        <dbReference type="ARBA" id="ARBA00023306"/>
    </source>
</evidence>
<dbReference type="Pfam" id="PF05278">
    <property type="entry name" value="PEARLI-4"/>
    <property type="match status" value="1"/>
</dbReference>
<evidence type="ECO:0000256" key="3">
    <source>
        <dbReference type="ARBA" id="ARBA00022763"/>
    </source>
</evidence>
<dbReference type="PANTHER" id="PTHR12663">
    <property type="entry name" value="ANDROGEN INDUCED INHIBITOR OF PROLIFERATION AS3 / PDS5-RELATED"/>
    <property type="match status" value="1"/>
</dbReference>
<keyword evidence="5" id="KW-0234">DNA repair</keyword>
<keyword evidence="6" id="KW-0539">Nucleus</keyword>
<dbReference type="InterPro" id="IPR039776">
    <property type="entry name" value="Pds5"/>
</dbReference>